<sequence>MDEPRFIRDLNALKKGGYIKEKDYLTVVDGYRRYADDLKIKETLIKAEPINHKPVQPKPVKPVVKPKTKVELTPEQKREKNITSLMAAGVILLLLGGLTLATSNWEVFSSLTKTMLVGGIAILFGGLGALSEKVLKIRKTAFTFFVLFALFIPITILSAGYFELFGSWLSFYGEGRYVLGVLTTVLCVPVYFGFGRYFHSKLFSWITFIASSIGYAYVLLAIGLTKHAFYFAYAFGNVGFIALYHMNRSKQQIVFIKTLPVFIQANLILSTVLILVLFNNQLYQSFNIILTAILYLAMRMVNQRKEYEFIFIGFISYGLFQLIQNSFLLDYSLLLVVMIPIVLLFVGKFSDNHLTNYYQLANAAISVLAFIFITVNGVLLSIGDGSIWLFLGYLVLSGNFIYLSYHTAFSFFKYLAPFYVICTFMELYHLIESSLSEYWGLAIGISSALTYGVGQFLKPLQRSSLIVGGGGILLSFLFTSLIQLYLQTAIISLLLVGLALRHFFIESGQKKRISAWLTSVFLFSSVFYAGMEFLQESKLSLSIGLGSIILLGLYIWKKNHVILSEVFISVAVISAIVNFIVAPFVGSLTWVKLSSSLLIMAALWFATQHFKVKAGYAGIQFGLFFALLYIADLAGLSLTDRSSVYIYIGIAFLLFVSGELFKGVEASCEYPVKAVSHFFLILTIGFSVLVSQDVLPFTLLAILYGMYMIRTLQEYEFRFYFYSGLTMLAVAFHYFIFEWLPHEGQVIFSVLLAGLYFILKPHWKDRIVIYIVPFSLFFLGEYMLSRGLNPAYLFLHAGVLIGFILFYQSLKGYWKYATSIILVYLMVDIEEMFILYAIQPGNKALIWFTAGLITSLAGLFYNKKLLSKMPKFSMDVFAVFGVIYVSAGLTLSQGFLSTAGLLLLTILFYLHTRRLVEFETLKKVLLTISSLFAMFAYYSFIDQFEVPGIIQAELNVLPWILLSYVITRKTWNLSDKMAASVQYSLLGLIAALLMIDAMQSYKVMDAIILGTLSFVSIIYGFISRQKSYFFIGMVVLLLNVLIQTRPYWGNMPWWVYLLLTGILLIGFASFNEFKKQKGIETPPLKEVLLKRWNHWFGEWK</sequence>
<feature type="transmembrane region" description="Helical" evidence="1">
    <location>
        <begin position="107"/>
        <end position="130"/>
    </location>
</feature>
<feature type="transmembrane region" description="Helical" evidence="1">
    <location>
        <begin position="1053"/>
        <end position="1070"/>
    </location>
</feature>
<feature type="transmembrane region" description="Helical" evidence="1">
    <location>
        <begin position="872"/>
        <end position="889"/>
    </location>
</feature>
<feature type="transmembrane region" description="Helical" evidence="1">
    <location>
        <begin position="333"/>
        <end position="350"/>
    </location>
</feature>
<keyword evidence="1" id="KW-0472">Membrane</keyword>
<feature type="transmembrane region" description="Helical" evidence="1">
    <location>
        <begin position="790"/>
        <end position="807"/>
    </location>
</feature>
<feature type="transmembrane region" description="Helical" evidence="1">
    <location>
        <begin position="386"/>
        <end position="405"/>
    </location>
</feature>
<dbReference type="Proteomes" id="UP000188597">
    <property type="component" value="Unassembled WGS sequence"/>
</dbReference>
<feature type="transmembrane region" description="Helical" evidence="1">
    <location>
        <begin position="357"/>
        <end position="380"/>
    </location>
</feature>
<dbReference type="OrthoDB" id="1815069at2"/>
<feature type="transmembrane region" description="Helical" evidence="1">
    <location>
        <begin position="464"/>
        <end position="482"/>
    </location>
</feature>
<feature type="transmembrane region" description="Helical" evidence="1">
    <location>
        <begin position="537"/>
        <end position="555"/>
    </location>
</feature>
<feature type="transmembrane region" description="Helical" evidence="1">
    <location>
        <begin position="978"/>
        <end position="995"/>
    </location>
</feature>
<feature type="transmembrane region" description="Helical" evidence="1">
    <location>
        <begin position="1028"/>
        <end position="1047"/>
    </location>
</feature>
<keyword evidence="1" id="KW-1133">Transmembrane helix</keyword>
<feature type="transmembrane region" description="Helical" evidence="1">
    <location>
        <begin position="284"/>
        <end position="302"/>
    </location>
</feature>
<name>A0A1V3G6Q6_9BACL</name>
<evidence type="ECO:0008006" key="4">
    <source>
        <dbReference type="Google" id="ProtNLM"/>
    </source>
</evidence>
<feature type="transmembrane region" description="Helical" evidence="1">
    <location>
        <begin position="513"/>
        <end position="531"/>
    </location>
</feature>
<feature type="transmembrane region" description="Helical" evidence="1">
    <location>
        <begin position="644"/>
        <end position="661"/>
    </location>
</feature>
<feature type="transmembrane region" description="Helical" evidence="1">
    <location>
        <begin position="177"/>
        <end position="195"/>
    </location>
</feature>
<evidence type="ECO:0000256" key="1">
    <source>
        <dbReference type="SAM" id="Phobius"/>
    </source>
</evidence>
<feature type="transmembrane region" description="Helical" evidence="1">
    <location>
        <begin position="844"/>
        <end position="860"/>
    </location>
</feature>
<feature type="transmembrane region" description="Helical" evidence="1">
    <location>
        <begin position="488"/>
        <end position="504"/>
    </location>
</feature>
<feature type="transmembrane region" description="Helical" evidence="1">
    <location>
        <begin position="766"/>
        <end position="784"/>
    </location>
</feature>
<evidence type="ECO:0000313" key="2">
    <source>
        <dbReference type="EMBL" id="OOE10683.1"/>
    </source>
</evidence>
<reference evidence="2 3" key="1">
    <citation type="submission" date="2016-11" db="EMBL/GenBank/DDBJ databases">
        <authorList>
            <person name="Jaros S."/>
            <person name="Januszkiewicz K."/>
            <person name="Wedrychowicz H."/>
        </authorList>
    </citation>
    <scope>NUCLEOTIDE SEQUENCE [LARGE SCALE GENOMIC DNA]</scope>
    <source>
        <strain evidence="2 3">Con a/3</strain>
    </source>
</reference>
<feature type="transmembrane region" description="Helical" evidence="1">
    <location>
        <begin position="82"/>
        <end position="101"/>
    </location>
</feature>
<dbReference type="RefSeq" id="WP_077364239.1">
    <property type="nucleotide sequence ID" value="NZ_MQMF01000003.1"/>
</dbReference>
<keyword evidence="1" id="KW-0812">Transmembrane</keyword>
<proteinExistence type="predicted"/>
<feature type="transmembrane region" description="Helical" evidence="1">
    <location>
        <begin position="819"/>
        <end position="838"/>
    </location>
</feature>
<evidence type="ECO:0000313" key="3">
    <source>
        <dbReference type="Proteomes" id="UP000188597"/>
    </source>
</evidence>
<accession>A0A1V3G6Q6</accession>
<feature type="transmembrane region" description="Helical" evidence="1">
    <location>
        <begin position="924"/>
        <end position="940"/>
    </location>
</feature>
<feature type="transmembrane region" description="Helical" evidence="1">
    <location>
        <begin position="1001"/>
        <end position="1021"/>
    </location>
</feature>
<feature type="transmembrane region" description="Helical" evidence="1">
    <location>
        <begin position="309"/>
        <end position="327"/>
    </location>
</feature>
<feature type="transmembrane region" description="Helical" evidence="1">
    <location>
        <begin position="142"/>
        <end position="162"/>
    </location>
</feature>
<dbReference type="AlphaFoldDB" id="A0A1V3G6Q6"/>
<feature type="transmembrane region" description="Helical" evidence="1">
    <location>
        <begin position="946"/>
        <end position="966"/>
    </location>
</feature>
<comment type="caution">
    <text evidence="2">The sequence shown here is derived from an EMBL/GenBank/DDBJ whole genome shotgun (WGS) entry which is preliminary data.</text>
</comment>
<feature type="transmembrane region" description="Helical" evidence="1">
    <location>
        <begin position="412"/>
        <end position="431"/>
    </location>
</feature>
<feature type="transmembrane region" description="Helical" evidence="1">
    <location>
        <begin position="437"/>
        <end position="457"/>
    </location>
</feature>
<feature type="transmembrane region" description="Helical" evidence="1">
    <location>
        <begin position="258"/>
        <end position="278"/>
    </location>
</feature>
<feature type="transmembrane region" description="Helical" evidence="1">
    <location>
        <begin position="202"/>
        <end position="222"/>
    </location>
</feature>
<feature type="transmembrane region" description="Helical" evidence="1">
    <location>
        <begin position="618"/>
        <end position="638"/>
    </location>
</feature>
<dbReference type="EMBL" id="MQMF01000003">
    <property type="protein sequence ID" value="OOE10683.1"/>
    <property type="molecule type" value="Genomic_DNA"/>
</dbReference>
<feature type="transmembrane region" description="Helical" evidence="1">
    <location>
        <begin position="228"/>
        <end position="246"/>
    </location>
</feature>
<gene>
    <name evidence="2" type="ORF">UN64_15120</name>
</gene>
<feature type="transmembrane region" description="Helical" evidence="1">
    <location>
        <begin position="719"/>
        <end position="736"/>
    </location>
</feature>
<feature type="transmembrane region" description="Helical" evidence="1">
    <location>
        <begin position="562"/>
        <end position="581"/>
    </location>
</feature>
<protein>
    <recommendedName>
        <fullName evidence="4">DUF2157 domain-containing protein</fullName>
    </recommendedName>
</protein>
<organism evidence="2 3">
    <name type="scientific">Fictibacillus arsenicus</name>
    <dbReference type="NCBI Taxonomy" id="255247"/>
    <lineage>
        <taxon>Bacteria</taxon>
        <taxon>Bacillati</taxon>
        <taxon>Bacillota</taxon>
        <taxon>Bacilli</taxon>
        <taxon>Bacillales</taxon>
        <taxon>Fictibacillaceae</taxon>
        <taxon>Fictibacillus</taxon>
    </lineage>
</organism>